<accession>A0A1M5U2Y9</accession>
<dbReference type="OrthoDB" id="9797417at2"/>
<organism evidence="2 3">
    <name type="scientific">Bradyrhizobium erythrophlei</name>
    <dbReference type="NCBI Taxonomy" id="1437360"/>
    <lineage>
        <taxon>Bacteria</taxon>
        <taxon>Pseudomonadati</taxon>
        <taxon>Pseudomonadota</taxon>
        <taxon>Alphaproteobacteria</taxon>
        <taxon>Hyphomicrobiales</taxon>
        <taxon>Nitrobacteraceae</taxon>
        <taxon>Bradyrhizobium</taxon>
    </lineage>
</organism>
<dbReference type="InterPro" id="IPR000182">
    <property type="entry name" value="GNAT_dom"/>
</dbReference>
<sequence>MLRRLELADMDQAAQIHRAAYDSTLPWLAGLHTPGEDRWFFRERVFRTCEVWGAFDDAAMTSIIAFRKDWIDQLYVLPAAQGRRVGTGLLQVAQDAFDRLQLLTFQRNRPARRFYEARGFTLLRETDGADNEEKEPDALYLWTRPEARNGSAC</sequence>
<keyword evidence="2" id="KW-0687">Ribonucleoprotein</keyword>
<proteinExistence type="predicted"/>
<keyword evidence="2" id="KW-0689">Ribosomal protein</keyword>
<evidence type="ECO:0000313" key="2">
    <source>
        <dbReference type="EMBL" id="SHH57397.1"/>
    </source>
</evidence>
<gene>
    <name evidence="2" type="ORF">SAMN05444169_8145</name>
</gene>
<dbReference type="Pfam" id="PF00583">
    <property type="entry name" value="Acetyltransf_1"/>
    <property type="match status" value="1"/>
</dbReference>
<dbReference type="SUPFAM" id="SSF55729">
    <property type="entry name" value="Acyl-CoA N-acyltransferases (Nat)"/>
    <property type="match status" value="1"/>
</dbReference>
<name>A0A1M5U2Y9_9BRAD</name>
<reference evidence="2 3" key="1">
    <citation type="submission" date="2016-11" db="EMBL/GenBank/DDBJ databases">
        <authorList>
            <person name="Jaros S."/>
            <person name="Januszkiewicz K."/>
            <person name="Wedrychowicz H."/>
        </authorList>
    </citation>
    <scope>NUCLEOTIDE SEQUENCE [LARGE SCALE GENOMIC DNA]</scope>
    <source>
        <strain evidence="2 3">GAS242</strain>
    </source>
</reference>
<dbReference type="Gene3D" id="3.40.630.30">
    <property type="match status" value="1"/>
</dbReference>
<feature type="domain" description="N-acetyltransferase" evidence="1">
    <location>
        <begin position="1"/>
        <end position="146"/>
    </location>
</feature>
<dbReference type="Proteomes" id="UP000190675">
    <property type="component" value="Chromosome I"/>
</dbReference>
<evidence type="ECO:0000259" key="1">
    <source>
        <dbReference type="PROSITE" id="PS51186"/>
    </source>
</evidence>
<dbReference type="GO" id="GO:0005840">
    <property type="term" value="C:ribosome"/>
    <property type="evidence" value="ECO:0007669"/>
    <property type="project" value="UniProtKB-KW"/>
</dbReference>
<dbReference type="EMBL" id="LT670818">
    <property type="protein sequence ID" value="SHH57397.1"/>
    <property type="molecule type" value="Genomic_DNA"/>
</dbReference>
<protein>
    <submittedName>
        <fullName evidence="2">Ribosomal protein S18 acetylase RimI</fullName>
    </submittedName>
</protein>
<dbReference type="InterPro" id="IPR016181">
    <property type="entry name" value="Acyl_CoA_acyltransferase"/>
</dbReference>
<dbReference type="GO" id="GO:0016747">
    <property type="term" value="F:acyltransferase activity, transferring groups other than amino-acyl groups"/>
    <property type="evidence" value="ECO:0007669"/>
    <property type="project" value="InterPro"/>
</dbReference>
<evidence type="ECO:0000313" key="3">
    <source>
        <dbReference type="Proteomes" id="UP000190675"/>
    </source>
</evidence>
<dbReference type="AlphaFoldDB" id="A0A1M5U2Y9"/>
<dbReference type="PROSITE" id="PS51186">
    <property type="entry name" value="GNAT"/>
    <property type="match status" value="1"/>
</dbReference>